<accession>A0A6H1ZW81</accession>
<name>A0A6H1ZW81_9ZZZZ</name>
<gene>
    <name evidence="1" type="ORF">TM448A02269_0003</name>
</gene>
<protein>
    <submittedName>
        <fullName evidence="1">Uncharacterized protein</fullName>
    </submittedName>
</protein>
<dbReference type="EMBL" id="MT144285">
    <property type="protein sequence ID" value="QJA51722.1"/>
    <property type="molecule type" value="Genomic_DNA"/>
</dbReference>
<reference evidence="1" key="1">
    <citation type="submission" date="2020-03" db="EMBL/GenBank/DDBJ databases">
        <title>The deep terrestrial virosphere.</title>
        <authorList>
            <person name="Holmfeldt K."/>
            <person name="Nilsson E."/>
            <person name="Simone D."/>
            <person name="Lopez-Fernandez M."/>
            <person name="Wu X."/>
            <person name="de Brujin I."/>
            <person name="Lundin D."/>
            <person name="Andersson A."/>
            <person name="Bertilsson S."/>
            <person name="Dopson M."/>
        </authorList>
    </citation>
    <scope>NUCLEOTIDE SEQUENCE</scope>
    <source>
        <strain evidence="1">TM448A02269</strain>
    </source>
</reference>
<evidence type="ECO:0000313" key="1">
    <source>
        <dbReference type="EMBL" id="QJA51722.1"/>
    </source>
</evidence>
<organism evidence="1">
    <name type="scientific">viral metagenome</name>
    <dbReference type="NCBI Taxonomy" id="1070528"/>
    <lineage>
        <taxon>unclassified sequences</taxon>
        <taxon>metagenomes</taxon>
        <taxon>organismal metagenomes</taxon>
    </lineage>
</organism>
<dbReference type="AlphaFoldDB" id="A0A6H1ZW81"/>
<proteinExistence type="predicted"/>
<sequence length="50" mass="5739">MQLDPVWFAIEQIRRVLESMGWKIVAQDTGGDRARVTIEKLKSEILPKGK</sequence>